<dbReference type="PANTHER" id="PTHR21687:SF5">
    <property type="entry name" value="PLASMALEMMA VESICLE-ASSOCIATED PROTEIN"/>
    <property type="match status" value="1"/>
</dbReference>
<dbReference type="InterPro" id="IPR009538">
    <property type="entry name" value="PV-1"/>
</dbReference>
<dbReference type="Proteomes" id="UP000829720">
    <property type="component" value="Unassembled WGS sequence"/>
</dbReference>
<feature type="coiled-coil region" evidence="1">
    <location>
        <begin position="122"/>
        <end position="210"/>
    </location>
</feature>
<keyword evidence="3" id="KW-0472">Membrane</keyword>
<dbReference type="PANTHER" id="PTHR21687">
    <property type="entry name" value="PLASMALEMMA VESICLE-ASSOCIATED PROTEIN"/>
    <property type="match status" value="1"/>
</dbReference>
<evidence type="ECO:0000313" key="5">
    <source>
        <dbReference type="Proteomes" id="UP000829720"/>
    </source>
</evidence>
<reference evidence="4" key="1">
    <citation type="submission" date="2021-01" db="EMBL/GenBank/DDBJ databases">
        <authorList>
            <person name="Zahm M."/>
            <person name="Roques C."/>
            <person name="Cabau C."/>
            <person name="Klopp C."/>
            <person name="Donnadieu C."/>
            <person name="Jouanno E."/>
            <person name="Lampietro C."/>
            <person name="Louis A."/>
            <person name="Herpin A."/>
            <person name="Echchiki A."/>
            <person name="Berthelot C."/>
            <person name="Parey E."/>
            <person name="Roest-Crollius H."/>
            <person name="Braasch I."/>
            <person name="Postlethwait J."/>
            <person name="Bobe J."/>
            <person name="Montfort J."/>
            <person name="Bouchez O."/>
            <person name="Begum T."/>
            <person name="Mejri S."/>
            <person name="Adams A."/>
            <person name="Chen W.-J."/>
            <person name="Guiguen Y."/>
        </authorList>
    </citation>
    <scope>NUCLEOTIDE SEQUENCE</scope>
    <source>
        <tissue evidence="4">Blood</tissue>
    </source>
</reference>
<keyword evidence="5" id="KW-1185">Reference proteome</keyword>
<sequence length="430" mass="49734">MYNSSYPRAKFGLEAKDIQKSKGKSCGYYMRIVFFFSSLIQSLIIISLVLFLVYGRSEQSAEQQRVQDLEQSFTSISKDNQLLRQQKADLTLQLNKNIAEKLNTEKELAKIREVANTTAKLLSDLQKKMAQCEIEKKKADMTRTTPVQCPVSLTTVVNPANTDELKTMQSRNQHLEALMKLTETNFTQTVQHLNTEKDNAVKAREELHLETIELRRDKSILKEQLEKYALKCKEDFVRSLEGIQTVTKSFMKRIENLFPQAVTFHLTCDKQQEQLDRIRYSCSSLSREIEDKFQQYLNNVGTRVAEIQGQSSQLLVQNGRLIEAYQQCRQNRTLEAEESKRLSQQMRQNHDNNMEQVLREQGPELWQATSCKTCWATQWLDDPKQAQYAKRTSHGSTRDKRTSSQQRRSSRGDKTQQGALGACKTRPYGF</sequence>
<dbReference type="GO" id="GO:0002693">
    <property type="term" value="P:positive regulation of cellular extravasation"/>
    <property type="evidence" value="ECO:0007669"/>
    <property type="project" value="TreeGrafter"/>
</dbReference>
<evidence type="ECO:0000256" key="3">
    <source>
        <dbReference type="SAM" id="Phobius"/>
    </source>
</evidence>
<accession>A0A8T3D657</accession>
<dbReference type="OrthoDB" id="9944409at2759"/>
<evidence type="ECO:0000256" key="2">
    <source>
        <dbReference type="SAM" id="MobiDB-lite"/>
    </source>
</evidence>
<keyword evidence="3" id="KW-1133">Transmembrane helix</keyword>
<feature type="region of interest" description="Disordered" evidence="2">
    <location>
        <begin position="386"/>
        <end position="430"/>
    </location>
</feature>
<evidence type="ECO:0008006" key="6">
    <source>
        <dbReference type="Google" id="ProtNLM"/>
    </source>
</evidence>
<gene>
    <name evidence="4" type="ORF">AGOR_G00147540</name>
</gene>
<keyword evidence="1" id="KW-0175">Coiled coil</keyword>
<name>A0A8T3D657_9TELE</name>
<dbReference type="AlphaFoldDB" id="A0A8T3D657"/>
<comment type="caution">
    <text evidence="4">The sequence shown here is derived from an EMBL/GenBank/DDBJ whole genome shotgun (WGS) entry which is preliminary data.</text>
</comment>
<protein>
    <recommendedName>
        <fullName evidence="6">Plasmalemma vesicle-associated protein</fullName>
    </recommendedName>
</protein>
<keyword evidence="3" id="KW-0812">Transmembrane</keyword>
<dbReference type="EMBL" id="JAERUA010000013">
    <property type="protein sequence ID" value="KAI1891806.1"/>
    <property type="molecule type" value="Genomic_DNA"/>
</dbReference>
<dbReference type="GO" id="GO:0043114">
    <property type="term" value="P:regulation of vascular permeability"/>
    <property type="evidence" value="ECO:0007669"/>
    <property type="project" value="TreeGrafter"/>
</dbReference>
<organism evidence="4 5">
    <name type="scientific">Albula goreensis</name>
    <dbReference type="NCBI Taxonomy" id="1534307"/>
    <lineage>
        <taxon>Eukaryota</taxon>
        <taxon>Metazoa</taxon>
        <taxon>Chordata</taxon>
        <taxon>Craniata</taxon>
        <taxon>Vertebrata</taxon>
        <taxon>Euteleostomi</taxon>
        <taxon>Actinopterygii</taxon>
        <taxon>Neopterygii</taxon>
        <taxon>Teleostei</taxon>
        <taxon>Albuliformes</taxon>
        <taxon>Albulidae</taxon>
        <taxon>Albula</taxon>
    </lineage>
</organism>
<feature type="transmembrane region" description="Helical" evidence="3">
    <location>
        <begin position="28"/>
        <end position="54"/>
    </location>
</feature>
<evidence type="ECO:0000313" key="4">
    <source>
        <dbReference type="EMBL" id="KAI1891806.1"/>
    </source>
</evidence>
<evidence type="ECO:0000256" key="1">
    <source>
        <dbReference type="SAM" id="Coils"/>
    </source>
</evidence>
<proteinExistence type="predicted"/>